<sequence length="189" mass="21295">MAVEKLCYEEEKVPKLVENKSQIIKFGEGTYYCMFSEHPLRIPIMVDSLSCSIDYDVHKKRACCDGYHAVGDECMPSCRLKCIFGECVAPNTCDCYSAVSLSVKYRVKMVNVLLRTCAFVMQVSSEIHLVDPVVESVIAHADLDDVSMMSASVTWDIDRIRMMEMLAFHTVRKNVSMAFACCPMCASVR</sequence>
<accession>A0A182SIZ1</accession>
<reference evidence="1" key="2">
    <citation type="submission" date="2020-05" db="UniProtKB">
        <authorList>
            <consortium name="EnsemblMetazoa"/>
        </authorList>
    </citation>
    <scope>IDENTIFICATION</scope>
    <source>
        <strain evidence="1">maculatus3</strain>
    </source>
</reference>
<keyword evidence="2" id="KW-1185">Reference proteome</keyword>
<dbReference type="EnsemblMetazoa" id="AMAM007709-RA">
    <property type="protein sequence ID" value="AMAM007709-PA"/>
    <property type="gene ID" value="AMAM007709"/>
</dbReference>
<dbReference type="AlphaFoldDB" id="A0A182SIZ1"/>
<protein>
    <submittedName>
        <fullName evidence="1">Uncharacterized protein</fullName>
    </submittedName>
</protein>
<evidence type="ECO:0000313" key="2">
    <source>
        <dbReference type="Proteomes" id="UP000075901"/>
    </source>
</evidence>
<reference evidence="2" key="1">
    <citation type="submission" date="2013-09" db="EMBL/GenBank/DDBJ databases">
        <title>The Genome Sequence of Anopheles maculatus species B.</title>
        <authorList>
            <consortium name="The Broad Institute Genomics Platform"/>
            <person name="Neafsey D.E."/>
            <person name="Besansky N."/>
            <person name="Howell P."/>
            <person name="Walton C."/>
            <person name="Young S.K."/>
            <person name="Zeng Q."/>
            <person name="Gargeya S."/>
            <person name="Fitzgerald M."/>
            <person name="Haas B."/>
            <person name="Abouelleil A."/>
            <person name="Allen A.W."/>
            <person name="Alvarado L."/>
            <person name="Arachchi H.M."/>
            <person name="Berlin A.M."/>
            <person name="Chapman S.B."/>
            <person name="Gainer-Dewar J."/>
            <person name="Goldberg J."/>
            <person name="Griggs A."/>
            <person name="Gujja S."/>
            <person name="Hansen M."/>
            <person name="Howarth C."/>
            <person name="Imamovic A."/>
            <person name="Ireland A."/>
            <person name="Larimer J."/>
            <person name="McCowan C."/>
            <person name="Murphy C."/>
            <person name="Pearson M."/>
            <person name="Poon T.W."/>
            <person name="Priest M."/>
            <person name="Roberts A."/>
            <person name="Saif S."/>
            <person name="Shea T."/>
            <person name="Sisk P."/>
            <person name="Sykes S."/>
            <person name="Wortman J."/>
            <person name="Nusbaum C."/>
            <person name="Birren B."/>
        </authorList>
    </citation>
    <scope>NUCLEOTIDE SEQUENCE [LARGE SCALE GENOMIC DNA]</scope>
    <source>
        <strain evidence="2">maculatus3</strain>
    </source>
</reference>
<evidence type="ECO:0000313" key="1">
    <source>
        <dbReference type="EnsemblMetazoa" id="AMAM007709-PA"/>
    </source>
</evidence>
<dbReference type="Gene3D" id="2.10.25.10">
    <property type="entry name" value="Laminin"/>
    <property type="match status" value="1"/>
</dbReference>
<proteinExistence type="predicted"/>
<organism evidence="1 2">
    <name type="scientific">Anopheles maculatus</name>
    <dbReference type="NCBI Taxonomy" id="74869"/>
    <lineage>
        <taxon>Eukaryota</taxon>
        <taxon>Metazoa</taxon>
        <taxon>Ecdysozoa</taxon>
        <taxon>Arthropoda</taxon>
        <taxon>Hexapoda</taxon>
        <taxon>Insecta</taxon>
        <taxon>Pterygota</taxon>
        <taxon>Neoptera</taxon>
        <taxon>Endopterygota</taxon>
        <taxon>Diptera</taxon>
        <taxon>Nematocera</taxon>
        <taxon>Culicoidea</taxon>
        <taxon>Culicidae</taxon>
        <taxon>Anophelinae</taxon>
        <taxon>Anopheles</taxon>
        <taxon>Anopheles maculatus group</taxon>
    </lineage>
</organism>
<dbReference type="Proteomes" id="UP000075901">
    <property type="component" value="Unassembled WGS sequence"/>
</dbReference>
<name>A0A182SIZ1_9DIPT</name>
<dbReference type="VEuPathDB" id="VectorBase:AMAM007709"/>